<feature type="non-terminal residue" evidence="2">
    <location>
        <position position="92"/>
    </location>
</feature>
<keyword evidence="3" id="KW-1185">Reference proteome</keyword>
<dbReference type="Pfam" id="PF02010">
    <property type="entry name" value="REJ"/>
    <property type="match status" value="1"/>
</dbReference>
<name>A0AAV5WZD3_9BILA</name>
<dbReference type="Proteomes" id="UP001432322">
    <property type="component" value="Unassembled WGS sequence"/>
</dbReference>
<feature type="non-terminal residue" evidence="2">
    <location>
        <position position="1"/>
    </location>
</feature>
<gene>
    <name evidence="2" type="ORF">PFISCL1PPCAC_26136</name>
</gene>
<protein>
    <recommendedName>
        <fullName evidence="1">PKD/REJ-like domain-containing protein</fullName>
    </recommendedName>
</protein>
<feature type="domain" description="PKD/REJ-like" evidence="1">
    <location>
        <begin position="7"/>
        <end position="69"/>
    </location>
</feature>
<dbReference type="EMBL" id="BTSY01000006">
    <property type="protein sequence ID" value="GMT34839.1"/>
    <property type="molecule type" value="Genomic_DNA"/>
</dbReference>
<dbReference type="InterPro" id="IPR002859">
    <property type="entry name" value="PKD/REJ-like"/>
</dbReference>
<evidence type="ECO:0000259" key="1">
    <source>
        <dbReference type="Pfam" id="PF02010"/>
    </source>
</evidence>
<reference evidence="2" key="1">
    <citation type="submission" date="2023-10" db="EMBL/GenBank/DDBJ databases">
        <title>Genome assembly of Pristionchus species.</title>
        <authorList>
            <person name="Yoshida K."/>
            <person name="Sommer R.J."/>
        </authorList>
    </citation>
    <scope>NUCLEOTIDE SEQUENCE</scope>
    <source>
        <strain evidence="2">RS5133</strain>
    </source>
</reference>
<accession>A0AAV5WZD3</accession>
<comment type="caution">
    <text evidence="2">The sequence shown here is derived from an EMBL/GenBank/DDBJ whole genome shotgun (WGS) entry which is preliminary data.</text>
</comment>
<evidence type="ECO:0000313" key="2">
    <source>
        <dbReference type="EMBL" id="GMT34839.1"/>
    </source>
</evidence>
<proteinExistence type="predicted"/>
<dbReference type="AlphaFoldDB" id="A0AAV5WZD3"/>
<organism evidence="2 3">
    <name type="scientific">Pristionchus fissidentatus</name>
    <dbReference type="NCBI Taxonomy" id="1538716"/>
    <lineage>
        <taxon>Eukaryota</taxon>
        <taxon>Metazoa</taxon>
        <taxon>Ecdysozoa</taxon>
        <taxon>Nematoda</taxon>
        <taxon>Chromadorea</taxon>
        <taxon>Rhabditida</taxon>
        <taxon>Rhabditina</taxon>
        <taxon>Diplogasteromorpha</taxon>
        <taxon>Diplogasteroidea</taxon>
        <taxon>Neodiplogasteridae</taxon>
        <taxon>Pristionchus</taxon>
    </lineage>
</organism>
<sequence>GLYSHNDKNYNARDGRVFTVEVDDLVAIVDASQRTTPVDSQISIDASSSSDPNFASGRVIHSWSCMNLTAVPASKSTSCDLPPSINYRAPIL</sequence>
<evidence type="ECO:0000313" key="3">
    <source>
        <dbReference type="Proteomes" id="UP001432322"/>
    </source>
</evidence>